<sequence>MMTDKIQQLIPDQKRGNARLAEMRKNIFDSVWAQRKYTNGNSVSAIIYVLVANCEDENLALNARVFSCHPVFRTRKCISDDDSSNCCMIFIDELGRVYQNWKTYLLKNELPSGFLVAPRNGIYTNDYMERAQLEVHITPNGSITRRALGYADTATAIAGFSAAAIPLAGMALTITPAIIFGSGVVCATTAAYSAIRSACNLVDRKKHEQSIGLNNSQARNAWLSVGASVVGIGATTASKSIITAAAAGEEISMVTELVANGMNISSIVLSGTGVANGILDIILKYHDDEEISQMDLVQLAASLIIFTHSVTNFQMVSTQVNDRRQITIQEYRKALSRRQRKMFDKMSKETIRIRGANHGKLDLIRIASDMPSKQYLRDQYKITRNSSKLLVGSLATIGLGIIILPNNVAISLSNYGKRIYEFVFNKDQFEDIITMMADTFGEQAFDFLMKLAQEFVEEKLDPLRGILKMFITAESILYRIFVYCLEKCIEHTYEFLLSKKYVIINAICGFFISLNPARYINLQRCNVCEGSYSICQL</sequence>
<feature type="transmembrane region" description="Helical" evidence="1">
    <location>
        <begin position="147"/>
        <end position="168"/>
    </location>
</feature>
<dbReference type="Pfam" id="PF16013">
    <property type="entry name" value="DUF4781"/>
    <property type="match status" value="1"/>
</dbReference>
<evidence type="ECO:0000313" key="3">
    <source>
        <dbReference type="EMBL" id="JAD03276.1"/>
    </source>
</evidence>
<dbReference type="PANTHER" id="PTHR21115">
    <property type="entry name" value="GH06117P-RELATED"/>
    <property type="match status" value="1"/>
</dbReference>
<feature type="domain" description="DUF4781" evidence="2">
    <location>
        <begin position="69"/>
        <end position="365"/>
    </location>
</feature>
<feature type="transmembrane region" description="Helical" evidence="1">
    <location>
        <begin position="389"/>
        <end position="408"/>
    </location>
</feature>
<feature type="transmembrane region" description="Helical" evidence="1">
    <location>
        <begin position="174"/>
        <end position="195"/>
    </location>
</feature>
<gene>
    <name evidence="3" type="primary">gds</name>
    <name evidence="3" type="ORF">g.44311</name>
</gene>
<reference evidence="3" key="2">
    <citation type="journal article" date="2015" name="Gigascience">
        <title>Reconstructing a comprehensive transcriptome assembly of a white-pupal translocated strain of the pest fruit fly Bactrocera cucurbitae.</title>
        <authorList>
            <person name="Sim S.B."/>
            <person name="Calla B."/>
            <person name="Hall B."/>
            <person name="DeRego T."/>
            <person name="Geib S.M."/>
        </authorList>
    </citation>
    <scope>NUCLEOTIDE SEQUENCE</scope>
</reference>
<accession>A0A0A1WXD8</accession>
<keyword evidence="1" id="KW-0472">Membrane</keyword>
<keyword evidence="1" id="KW-0812">Transmembrane</keyword>
<dbReference type="PANTHER" id="PTHR21115:SF0">
    <property type="entry name" value="GH06117P-RELATED"/>
    <property type="match status" value="1"/>
</dbReference>
<reference evidence="3" key="1">
    <citation type="submission" date="2014-11" db="EMBL/GenBank/DDBJ databases">
        <authorList>
            <person name="Geib S."/>
        </authorList>
    </citation>
    <scope>NUCLEOTIDE SEQUENCE</scope>
</reference>
<dbReference type="AlphaFoldDB" id="A0A0A1WXD8"/>
<keyword evidence="1" id="KW-1133">Transmembrane helix</keyword>
<protein>
    <submittedName>
        <fullName evidence="3">Geranylgeranyl pyrophosphate synthase</fullName>
    </submittedName>
</protein>
<name>A0A0A1WXD8_ZEUCU</name>
<evidence type="ECO:0000259" key="2">
    <source>
        <dbReference type="Pfam" id="PF16013"/>
    </source>
</evidence>
<evidence type="ECO:0000256" key="1">
    <source>
        <dbReference type="SAM" id="Phobius"/>
    </source>
</evidence>
<organism evidence="3">
    <name type="scientific">Zeugodacus cucurbitae</name>
    <name type="common">Melon fruit fly</name>
    <name type="synonym">Bactrocera cucurbitae</name>
    <dbReference type="NCBI Taxonomy" id="28588"/>
    <lineage>
        <taxon>Eukaryota</taxon>
        <taxon>Metazoa</taxon>
        <taxon>Ecdysozoa</taxon>
        <taxon>Arthropoda</taxon>
        <taxon>Hexapoda</taxon>
        <taxon>Insecta</taxon>
        <taxon>Pterygota</taxon>
        <taxon>Neoptera</taxon>
        <taxon>Endopterygota</taxon>
        <taxon>Diptera</taxon>
        <taxon>Brachycera</taxon>
        <taxon>Muscomorpha</taxon>
        <taxon>Tephritoidea</taxon>
        <taxon>Tephritidae</taxon>
        <taxon>Zeugodacus</taxon>
        <taxon>Zeugodacus</taxon>
    </lineage>
</organism>
<dbReference type="EMBL" id="GBXI01011016">
    <property type="protein sequence ID" value="JAD03276.1"/>
    <property type="molecule type" value="Transcribed_RNA"/>
</dbReference>
<dbReference type="InterPro" id="IPR031962">
    <property type="entry name" value="DUF4781"/>
</dbReference>
<proteinExistence type="predicted"/>